<protein>
    <recommendedName>
        <fullName evidence="7">Inhibitor I9 domain-containing protein</fullName>
    </recommendedName>
</protein>
<keyword evidence="3 6" id="KW-0732">Signal</keyword>
<evidence type="ECO:0000259" key="7">
    <source>
        <dbReference type="Pfam" id="PF05922"/>
    </source>
</evidence>
<dbReference type="InterPro" id="IPR010259">
    <property type="entry name" value="S8pro/Inhibitor_I9"/>
</dbReference>
<dbReference type="Pfam" id="PF05922">
    <property type="entry name" value="Inhibitor_I9"/>
    <property type="match status" value="1"/>
</dbReference>
<evidence type="ECO:0000256" key="6">
    <source>
        <dbReference type="SAM" id="SignalP"/>
    </source>
</evidence>
<feature type="domain" description="Inhibitor I9" evidence="7">
    <location>
        <begin position="26"/>
        <end position="102"/>
    </location>
</feature>
<evidence type="ECO:0000256" key="3">
    <source>
        <dbReference type="ARBA" id="ARBA00022729"/>
    </source>
</evidence>
<dbReference type="Gene3D" id="3.30.70.80">
    <property type="entry name" value="Peptidase S8 propeptide/proteinase inhibitor I9"/>
    <property type="match status" value="1"/>
</dbReference>
<evidence type="ECO:0000256" key="4">
    <source>
        <dbReference type="ARBA" id="ARBA00022801"/>
    </source>
</evidence>
<keyword evidence="5" id="KW-0720">Serine protease</keyword>
<evidence type="ECO:0000313" key="8">
    <source>
        <dbReference type="EMBL" id="KAG6416726.1"/>
    </source>
</evidence>
<comment type="caution">
    <text evidence="8">The sequence shown here is derived from an EMBL/GenBank/DDBJ whole genome shotgun (WGS) entry which is preliminary data.</text>
</comment>
<reference evidence="8" key="2">
    <citation type="submission" date="2020-08" db="EMBL/GenBank/DDBJ databases">
        <title>Plant Genome Project.</title>
        <authorList>
            <person name="Zhang R.-G."/>
        </authorList>
    </citation>
    <scope>NUCLEOTIDE SEQUENCE</scope>
    <source>
        <strain evidence="8">Huo1</strain>
        <tissue evidence="8">Leaf</tissue>
    </source>
</reference>
<keyword evidence="9" id="KW-1185">Reference proteome</keyword>
<reference evidence="8" key="1">
    <citation type="submission" date="2018-01" db="EMBL/GenBank/DDBJ databases">
        <authorList>
            <person name="Mao J.F."/>
        </authorList>
    </citation>
    <scope>NUCLEOTIDE SEQUENCE</scope>
    <source>
        <strain evidence="8">Huo1</strain>
        <tissue evidence="8">Leaf</tissue>
    </source>
</reference>
<dbReference type="AlphaFoldDB" id="A0A8X8ZU54"/>
<dbReference type="PANTHER" id="PTHR10795">
    <property type="entry name" value="PROPROTEIN CONVERTASE SUBTILISIN/KEXIN"/>
    <property type="match status" value="1"/>
</dbReference>
<dbReference type="Proteomes" id="UP000298416">
    <property type="component" value="Unassembled WGS sequence"/>
</dbReference>
<accession>A0A8X8ZU54</accession>
<evidence type="ECO:0000256" key="2">
    <source>
        <dbReference type="ARBA" id="ARBA00022670"/>
    </source>
</evidence>
<keyword evidence="4" id="KW-0378">Hydrolase</keyword>
<proteinExistence type="inferred from homology"/>
<name>A0A8X8ZU54_SALSN</name>
<dbReference type="FunFam" id="3.30.70.80:FF:000002">
    <property type="entry name" value="Subtilisin-like protease SBT5.3"/>
    <property type="match status" value="1"/>
</dbReference>
<dbReference type="InterPro" id="IPR037045">
    <property type="entry name" value="S8pro/Inhibitor_I9_sf"/>
</dbReference>
<evidence type="ECO:0000256" key="5">
    <source>
        <dbReference type="ARBA" id="ARBA00022825"/>
    </source>
</evidence>
<evidence type="ECO:0000256" key="1">
    <source>
        <dbReference type="ARBA" id="ARBA00011073"/>
    </source>
</evidence>
<organism evidence="8">
    <name type="scientific">Salvia splendens</name>
    <name type="common">Scarlet sage</name>
    <dbReference type="NCBI Taxonomy" id="180675"/>
    <lineage>
        <taxon>Eukaryota</taxon>
        <taxon>Viridiplantae</taxon>
        <taxon>Streptophyta</taxon>
        <taxon>Embryophyta</taxon>
        <taxon>Tracheophyta</taxon>
        <taxon>Spermatophyta</taxon>
        <taxon>Magnoliopsida</taxon>
        <taxon>eudicotyledons</taxon>
        <taxon>Gunneridae</taxon>
        <taxon>Pentapetalae</taxon>
        <taxon>asterids</taxon>
        <taxon>lamiids</taxon>
        <taxon>Lamiales</taxon>
        <taxon>Lamiaceae</taxon>
        <taxon>Nepetoideae</taxon>
        <taxon>Mentheae</taxon>
        <taxon>Salviinae</taxon>
        <taxon>Salvia</taxon>
        <taxon>Salvia subgen. Calosphace</taxon>
        <taxon>core Calosphace</taxon>
    </lineage>
</organism>
<gene>
    <name evidence="8" type="ORF">SASPL_124162</name>
</gene>
<keyword evidence="2" id="KW-0645">Protease</keyword>
<dbReference type="InterPro" id="IPR045051">
    <property type="entry name" value="SBT"/>
</dbReference>
<sequence length="178" mass="20204">MNYRLIILAAVLLIYNVEASFPHHQVYIVYLGQHSGEKTLHEIEEIHRSYLHFVKGSKEEAGSCMVYSYKNVINGFSALLTPQEAQTISEMDGVISVFHSHPNKPRLHTTRSWDFITLLEAKRDASKADGEELLRQAVSTMRDWNTGVWPESFSDEGIEPIPSSWDGGVSFNSSHCHR</sequence>
<dbReference type="EMBL" id="PNBA02000008">
    <property type="protein sequence ID" value="KAG6416726.1"/>
    <property type="molecule type" value="Genomic_DNA"/>
</dbReference>
<feature type="chain" id="PRO_5036442532" description="Inhibitor I9 domain-containing protein" evidence="6">
    <location>
        <begin position="20"/>
        <end position="178"/>
    </location>
</feature>
<evidence type="ECO:0000313" key="9">
    <source>
        <dbReference type="Proteomes" id="UP000298416"/>
    </source>
</evidence>
<feature type="signal peptide" evidence="6">
    <location>
        <begin position="1"/>
        <end position="19"/>
    </location>
</feature>
<dbReference type="GO" id="GO:0006508">
    <property type="term" value="P:proteolysis"/>
    <property type="evidence" value="ECO:0007669"/>
    <property type="project" value="UniProtKB-KW"/>
</dbReference>
<dbReference type="GO" id="GO:0008236">
    <property type="term" value="F:serine-type peptidase activity"/>
    <property type="evidence" value="ECO:0007669"/>
    <property type="project" value="UniProtKB-KW"/>
</dbReference>
<comment type="similarity">
    <text evidence="1">Belongs to the peptidase S8 family.</text>
</comment>